<feature type="region of interest" description="Disordered" evidence="1">
    <location>
        <begin position="85"/>
        <end position="105"/>
    </location>
</feature>
<keyword evidence="3" id="KW-1185">Reference proteome</keyword>
<proteinExistence type="predicted"/>
<dbReference type="Proteomes" id="UP001592528">
    <property type="component" value="Unassembled WGS sequence"/>
</dbReference>
<evidence type="ECO:0000313" key="2">
    <source>
        <dbReference type="EMBL" id="MFC1400889.1"/>
    </source>
</evidence>
<dbReference type="RefSeq" id="WP_051725660.1">
    <property type="nucleotide sequence ID" value="NZ_JBHEZZ010000003.1"/>
</dbReference>
<sequence>MPPATPSTTVGQLAEASRCLEELDRALSDSRLRLGGGLDVRRVRTDLVHLRESLALLSAAVAEGAEAPPGSARIPRPGVVEIPDTPYDPAMWRDADDEGIGCRHR</sequence>
<protein>
    <submittedName>
        <fullName evidence="2">Uncharacterized protein</fullName>
    </submittedName>
</protein>
<dbReference type="EMBL" id="JBHEZZ010000003">
    <property type="protein sequence ID" value="MFC1400889.1"/>
    <property type="molecule type" value="Genomic_DNA"/>
</dbReference>
<organism evidence="2 3">
    <name type="scientific">Streptacidiphilus cavernicola</name>
    <dbReference type="NCBI Taxonomy" id="3342716"/>
    <lineage>
        <taxon>Bacteria</taxon>
        <taxon>Bacillati</taxon>
        <taxon>Actinomycetota</taxon>
        <taxon>Actinomycetes</taxon>
        <taxon>Kitasatosporales</taxon>
        <taxon>Streptomycetaceae</taxon>
        <taxon>Streptacidiphilus</taxon>
    </lineage>
</organism>
<comment type="caution">
    <text evidence="2">The sequence shown here is derived from an EMBL/GenBank/DDBJ whole genome shotgun (WGS) entry which is preliminary data.</text>
</comment>
<gene>
    <name evidence="2" type="ORF">ACEZDJ_06290</name>
</gene>
<accession>A0ABV6UHF0</accession>
<reference evidence="2 3" key="1">
    <citation type="submission" date="2024-09" db="EMBL/GenBank/DDBJ databases">
        <authorList>
            <person name="Lee S.D."/>
        </authorList>
    </citation>
    <scope>NUCLEOTIDE SEQUENCE [LARGE SCALE GENOMIC DNA]</scope>
    <source>
        <strain evidence="2 3">N1-5</strain>
    </source>
</reference>
<evidence type="ECO:0000256" key="1">
    <source>
        <dbReference type="SAM" id="MobiDB-lite"/>
    </source>
</evidence>
<name>A0ABV6UHF0_9ACTN</name>
<evidence type="ECO:0000313" key="3">
    <source>
        <dbReference type="Proteomes" id="UP001592528"/>
    </source>
</evidence>